<gene>
    <name evidence="2" type="ORF">CLV51_10765</name>
</gene>
<comment type="caution">
    <text evidence="2">The sequence shown here is derived from an EMBL/GenBank/DDBJ whole genome shotgun (WGS) entry which is preliminary data.</text>
</comment>
<organism evidence="2 3">
    <name type="scientific">Chitinophaga niastensis</name>
    <dbReference type="NCBI Taxonomy" id="536980"/>
    <lineage>
        <taxon>Bacteria</taxon>
        <taxon>Pseudomonadati</taxon>
        <taxon>Bacteroidota</taxon>
        <taxon>Chitinophagia</taxon>
        <taxon>Chitinophagales</taxon>
        <taxon>Chitinophagaceae</taxon>
        <taxon>Chitinophaga</taxon>
    </lineage>
</organism>
<accession>A0A2P8HBY5</accession>
<protein>
    <recommendedName>
        <fullName evidence="4">Prolyl oligopeptidase family protein</fullName>
    </recommendedName>
</protein>
<dbReference type="AlphaFoldDB" id="A0A2P8HBY5"/>
<feature type="chain" id="PRO_5015180178" description="Prolyl oligopeptidase family protein" evidence="1">
    <location>
        <begin position="20"/>
        <end position="260"/>
    </location>
</feature>
<evidence type="ECO:0008006" key="4">
    <source>
        <dbReference type="Google" id="ProtNLM"/>
    </source>
</evidence>
<dbReference type="RefSeq" id="WP_106530735.1">
    <property type="nucleotide sequence ID" value="NZ_PYAW01000007.1"/>
</dbReference>
<feature type="signal peptide" evidence="1">
    <location>
        <begin position="1"/>
        <end position="19"/>
    </location>
</feature>
<dbReference type="InterPro" id="IPR029058">
    <property type="entry name" value="AB_hydrolase_fold"/>
</dbReference>
<dbReference type="OrthoDB" id="9805640at2"/>
<dbReference type="Proteomes" id="UP000240971">
    <property type="component" value="Unassembled WGS sequence"/>
</dbReference>
<dbReference type="EMBL" id="PYAW01000007">
    <property type="protein sequence ID" value="PSL43755.1"/>
    <property type="molecule type" value="Genomic_DNA"/>
</dbReference>
<sequence>MKFVLMICLLASLSLSSKSTNTLGDFIEITVPTDQWHNVPALLHLPKGSPKEKFPLIVCFHGKSIAGHDINKLFREGVAREIHEGKKIEAINKADGKLYKFIVLAPLAENWGINPAHLKSILDDVLKRYPIDRSRIYLTGYSAGGWCTTMAMTDNKALSSMIAATIPMSPAPMDPVNYTQFKNVADANIHAWYFFGTAEPQYLENSVRCIDSTNNHKKGLVKITRHEHKHCCWSEFYNPAYRDSTDGMSIYQWLLQYKKS</sequence>
<evidence type="ECO:0000313" key="2">
    <source>
        <dbReference type="EMBL" id="PSL43755.1"/>
    </source>
</evidence>
<name>A0A2P8HBY5_CHINA</name>
<evidence type="ECO:0000256" key="1">
    <source>
        <dbReference type="SAM" id="SignalP"/>
    </source>
</evidence>
<keyword evidence="3" id="KW-1185">Reference proteome</keyword>
<keyword evidence="1" id="KW-0732">Signal</keyword>
<evidence type="ECO:0000313" key="3">
    <source>
        <dbReference type="Proteomes" id="UP000240971"/>
    </source>
</evidence>
<dbReference type="SUPFAM" id="SSF53474">
    <property type="entry name" value="alpha/beta-Hydrolases"/>
    <property type="match status" value="1"/>
</dbReference>
<dbReference type="Gene3D" id="3.40.50.1820">
    <property type="entry name" value="alpha/beta hydrolase"/>
    <property type="match status" value="1"/>
</dbReference>
<proteinExistence type="predicted"/>
<reference evidence="2 3" key="1">
    <citation type="submission" date="2018-03" db="EMBL/GenBank/DDBJ databases">
        <title>Genomic Encyclopedia of Archaeal and Bacterial Type Strains, Phase II (KMG-II): from individual species to whole genera.</title>
        <authorList>
            <person name="Goeker M."/>
        </authorList>
    </citation>
    <scope>NUCLEOTIDE SEQUENCE [LARGE SCALE GENOMIC DNA]</scope>
    <source>
        <strain evidence="2 3">DSM 24859</strain>
    </source>
</reference>